<keyword evidence="4" id="KW-1185">Reference proteome</keyword>
<dbReference type="InterPro" id="IPR003806">
    <property type="entry name" value="ATP-grasp_PylC-type"/>
</dbReference>
<sequence>MPPIYQQSDLAFLSELYAQDAPDAVLFAEYPSSNSVETQFQNRSKYIIHDPFPPPTRALIKVLGPHHLMCGWGRGLAVASEFPPPPRLIEHWRSIFGDKGCPIWQPGPLVNEGVMPSEFDASAAYITLFPHESLSPLQQVIDPATNYSLHSKEVIAEIDCPQAAVLEHVVPPCIVKLSHGYAGLGNFCISGPDDEAEMQRRLKQYWPGANLVINERIENITGDFGVQFYLSKDGSMVWLGLTEQHFDTNKKWCGGTFSADLQVQLFNSLCQIVRPVGDSLHASGYFGLVGIDVLRDAMNCFYLVDVNPRLTGITPFLMASRIFARTGRFNEGLYQASFRFPGSMDQLFDAANRLDDARVLVLSGLELATDTKNVTTTCHLSVSSDSQVRNQQILSGLADDRLSRARQS</sequence>
<accession>A0A5C6EF50</accession>
<dbReference type="Proteomes" id="UP000315471">
    <property type="component" value="Unassembled WGS sequence"/>
</dbReference>
<keyword evidence="1" id="KW-0547">Nucleotide-binding</keyword>
<name>A0A5C6EF50_9BACT</name>
<evidence type="ECO:0000259" key="2">
    <source>
        <dbReference type="PROSITE" id="PS50975"/>
    </source>
</evidence>
<dbReference type="GO" id="GO:0005524">
    <property type="term" value="F:ATP binding"/>
    <property type="evidence" value="ECO:0007669"/>
    <property type="project" value="UniProtKB-UniRule"/>
</dbReference>
<dbReference type="PANTHER" id="PTHR37018">
    <property type="entry name" value="CULTURE SPECIFIC PROTEIN, PUTATIVE (AFU_ORTHOLOGUE AFUA_2G00130)-RELATED"/>
    <property type="match status" value="1"/>
</dbReference>
<dbReference type="RefSeq" id="WP_146598478.1">
    <property type="nucleotide sequence ID" value="NZ_SJPY01000001.1"/>
</dbReference>
<dbReference type="Gene3D" id="3.30.470.20">
    <property type="entry name" value="ATP-grasp fold, B domain"/>
    <property type="match status" value="1"/>
</dbReference>
<evidence type="ECO:0000313" key="4">
    <source>
        <dbReference type="Proteomes" id="UP000315471"/>
    </source>
</evidence>
<reference evidence="3 4" key="1">
    <citation type="submission" date="2019-02" db="EMBL/GenBank/DDBJ databases">
        <title>Deep-cultivation of Planctomycetes and their phenomic and genomic characterization uncovers novel biology.</title>
        <authorList>
            <person name="Wiegand S."/>
            <person name="Jogler M."/>
            <person name="Boedeker C."/>
            <person name="Pinto D."/>
            <person name="Vollmers J."/>
            <person name="Rivas-Marin E."/>
            <person name="Kohn T."/>
            <person name="Peeters S.H."/>
            <person name="Heuer A."/>
            <person name="Rast P."/>
            <person name="Oberbeckmann S."/>
            <person name="Bunk B."/>
            <person name="Jeske O."/>
            <person name="Meyerdierks A."/>
            <person name="Storesund J.E."/>
            <person name="Kallscheuer N."/>
            <person name="Luecker S."/>
            <person name="Lage O.M."/>
            <person name="Pohl T."/>
            <person name="Merkel B.J."/>
            <person name="Hornburger P."/>
            <person name="Mueller R.-W."/>
            <person name="Bruemmer F."/>
            <person name="Labrenz M."/>
            <person name="Spormann A.M."/>
            <person name="Op Den Camp H."/>
            <person name="Overmann J."/>
            <person name="Amann R."/>
            <person name="Jetten M.S.M."/>
            <person name="Mascher T."/>
            <person name="Medema M.H."/>
            <person name="Devos D.P."/>
            <person name="Kaster A.-K."/>
            <person name="Ovreas L."/>
            <person name="Rohde M."/>
            <person name="Galperin M.Y."/>
            <person name="Jogler C."/>
        </authorList>
    </citation>
    <scope>NUCLEOTIDE SEQUENCE [LARGE SCALE GENOMIC DNA]</scope>
    <source>
        <strain evidence="3 4">Q31b</strain>
    </source>
</reference>
<dbReference type="OrthoDB" id="7839480at2"/>
<dbReference type="EMBL" id="SJPY01000001">
    <property type="protein sequence ID" value="TWU45849.1"/>
    <property type="molecule type" value="Genomic_DNA"/>
</dbReference>
<evidence type="ECO:0000256" key="1">
    <source>
        <dbReference type="PROSITE-ProRule" id="PRU00409"/>
    </source>
</evidence>
<protein>
    <submittedName>
        <fullName evidence="3">Biotin carboxylase-like protein</fullName>
    </submittedName>
</protein>
<dbReference type="GO" id="GO:0046872">
    <property type="term" value="F:metal ion binding"/>
    <property type="evidence" value="ECO:0007669"/>
    <property type="project" value="InterPro"/>
</dbReference>
<comment type="caution">
    <text evidence="3">The sequence shown here is derived from an EMBL/GenBank/DDBJ whole genome shotgun (WGS) entry which is preliminary data.</text>
</comment>
<dbReference type="PROSITE" id="PS50975">
    <property type="entry name" value="ATP_GRASP"/>
    <property type="match status" value="1"/>
</dbReference>
<proteinExistence type="predicted"/>
<dbReference type="InterPro" id="IPR053269">
    <property type="entry name" value="Asp-Met_ligase"/>
</dbReference>
<keyword evidence="1" id="KW-0067">ATP-binding</keyword>
<feature type="domain" description="ATP-grasp" evidence="2">
    <location>
        <begin position="139"/>
        <end position="338"/>
    </location>
</feature>
<organism evidence="3 4">
    <name type="scientific">Novipirellula aureliae</name>
    <dbReference type="NCBI Taxonomy" id="2527966"/>
    <lineage>
        <taxon>Bacteria</taxon>
        <taxon>Pseudomonadati</taxon>
        <taxon>Planctomycetota</taxon>
        <taxon>Planctomycetia</taxon>
        <taxon>Pirellulales</taxon>
        <taxon>Pirellulaceae</taxon>
        <taxon>Novipirellula</taxon>
    </lineage>
</organism>
<gene>
    <name evidence="3" type="ORF">Q31b_10250</name>
</gene>
<evidence type="ECO:0000313" key="3">
    <source>
        <dbReference type="EMBL" id="TWU45849.1"/>
    </source>
</evidence>
<dbReference type="InterPro" id="IPR011761">
    <property type="entry name" value="ATP-grasp"/>
</dbReference>
<dbReference type="AlphaFoldDB" id="A0A5C6EF50"/>
<dbReference type="SUPFAM" id="SSF56059">
    <property type="entry name" value="Glutathione synthetase ATP-binding domain-like"/>
    <property type="match status" value="1"/>
</dbReference>
<dbReference type="PANTHER" id="PTHR37018:SF1">
    <property type="entry name" value="CULTURE SPECIFIC PROTEIN, PUTATIVE (AFU_ORTHOLOGUE AFUA_2G00130)-RELATED"/>
    <property type="match status" value="1"/>
</dbReference>
<dbReference type="Pfam" id="PF02655">
    <property type="entry name" value="ATP-grasp_3"/>
    <property type="match status" value="1"/>
</dbReference>